<dbReference type="InterPro" id="IPR006764">
    <property type="entry name" value="SAM_dep_MeTrfase_SAV2177_type"/>
</dbReference>
<dbReference type="Gene3D" id="3.40.50.150">
    <property type="entry name" value="Vaccinia Virus protein VP39"/>
    <property type="match status" value="1"/>
</dbReference>
<evidence type="ECO:0000313" key="1">
    <source>
        <dbReference type="EMBL" id="NKQ57807.1"/>
    </source>
</evidence>
<dbReference type="PIRSF" id="PIRSF017393">
    <property type="entry name" value="MTase_SAV2177"/>
    <property type="match status" value="1"/>
</dbReference>
<dbReference type="SUPFAM" id="SSF53335">
    <property type="entry name" value="S-adenosyl-L-methionine-dependent methyltransferases"/>
    <property type="match status" value="1"/>
</dbReference>
<sequence>MQSQQHQDTATPAGIYDWLLGGHHHTRTDADAAITALKTFPFLCGVARANRDWLQRVVRFLVAGGVRQFLDIGSGYPAAGNVHEIAHEHAPGARVVYVDREPATVQAGRTMLAAAATATCIEGDLRSPDAILNHPEVRELLDFDRPVALLMVSVLPFVPGNATDLVDRYLAHLAPGSYLAVSHATAADDEHVRRQQVAACDRYNADVRGTMTLRTREEIRDLFHRTTLVDPGLVPVADWRPDRAHTPRTHAAGNGIDSSHALAVQLGAVGRVPEPGQEQHGNQR</sequence>
<dbReference type="EMBL" id="JAAXLS010000042">
    <property type="protein sequence ID" value="NKQ57807.1"/>
    <property type="molecule type" value="Genomic_DNA"/>
</dbReference>
<dbReference type="GO" id="GO:0032259">
    <property type="term" value="P:methylation"/>
    <property type="evidence" value="ECO:0007669"/>
    <property type="project" value="UniProtKB-KW"/>
</dbReference>
<organism evidence="1 2">
    <name type="scientific">Amycolatopsis acididurans</name>
    <dbReference type="NCBI Taxonomy" id="2724524"/>
    <lineage>
        <taxon>Bacteria</taxon>
        <taxon>Bacillati</taxon>
        <taxon>Actinomycetota</taxon>
        <taxon>Actinomycetes</taxon>
        <taxon>Pseudonocardiales</taxon>
        <taxon>Pseudonocardiaceae</taxon>
        <taxon>Amycolatopsis</taxon>
    </lineage>
</organism>
<evidence type="ECO:0000313" key="2">
    <source>
        <dbReference type="Proteomes" id="UP000715441"/>
    </source>
</evidence>
<comment type="caution">
    <text evidence="1">The sequence shown here is derived from an EMBL/GenBank/DDBJ whole genome shotgun (WGS) entry which is preliminary data.</text>
</comment>
<dbReference type="Proteomes" id="UP000715441">
    <property type="component" value="Unassembled WGS sequence"/>
</dbReference>
<dbReference type="Pfam" id="PF04672">
    <property type="entry name" value="Methyltransf_19"/>
    <property type="match status" value="1"/>
</dbReference>
<keyword evidence="1" id="KW-0489">Methyltransferase</keyword>
<gene>
    <name evidence="1" type="ORF">HFP15_33600</name>
</gene>
<proteinExistence type="predicted"/>
<keyword evidence="1" id="KW-0808">Transferase</keyword>
<keyword evidence="2" id="KW-1185">Reference proteome</keyword>
<dbReference type="RefSeq" id="WP_168521023.1">
    <property type="nucleotide sequence ID" value="NZ_JAAXLS010000042.1"/>
</dbReference>
<dbReference type="InterPro" id="IPR029063">
    <property type="entry name" value="SAM-dependent_MTases_sf"/>
</dbReference>
<protein>
    <submittedName>
        <fullName evidence="1">SAM-dependent methyltransferase</fullName>
    </submittedName>
</protein>
<accession>A0ABX1JDE0</accession>
<dbReference type="GO" id="GO:0008168">
    <property type="term" value="F:methyltransferase activity"/>
    <property type="evidence" value="ECO:0007669"/>
    <property type="project" value="UniProtKB-KW"/>
</dbReference>
<name>A0ABX1JDE0_9PSEU</name>
<reference evidence="1 2" key="1">
    <citation type="submission" date="2020-04" db="EMBL/GenBank/DDBJ databases">
        <title>Novel species.</title>
        <authorList>
            <person name="Teo W.F.A."/>
            <person name="Lipun K."/>
            <person name="Srisuk N."/>
            <person name="Duangmal K."/>
        </authorList>
    </citation>
    <scope>NUCLEOTIDE SEQUENCE [LARGE SCALE GENOMIC DNA]</scope>
    <source>
        <strain evidence="1 2">K13G38</strain>
    </source>
</reference>